<evidence type="ECO:0000313" key="4">
    <source>
        <dbReference type="Proteomes" id="UP000509222"/>
    </source>
</evidence>
<evidence type="ECO:0000256" key="2">
    <source>
        <dbReference type="SAM" id="Phobius"/>
    </source>
</evidence>
<protein>
    <submittedName>
        <fullName evidence="3">Uncharacterized protein</fullName>
    </submittedName>
</protein>
<keyword evidence="4" id="KW-1185">Reference proteome</keyword>
<dbReference type="EMBL" id="CP051177">
    <property type="protein sequence ID" value="QKX52285.1"/>
    <property type="molecule type" value="Genomic_DNA"/>
</dbReference>
<reference evidence="3 4" key="1">
    <citation type="submission" date="2020-04" db="EMBL/GenBank/DDBJ databases">
        <authorList>
            <person name="Pajer P."/>
            <person name="Broz P."/>
        </authorList>
    </citation>
    <scope>NUCLEOTIDE SEQUENCE [LARGE SCALE GENOMIC DNA]</scope>
    <source>
        <strain evidence="4">NRL-ATB46093</strain>
    </source>
</reference>
<dbReference type="AlphaFoldDB" id="A0A7H8QFP6"/>
<evidence type="ECO:0000256" key="1">
    <source>
        <dbReference type="SAM" id="MobiDB-lite"/>
    </source>
</evidence>
<gene>
    <name evidence="3" type="ORF">HF394_17855</name>
</gene>
<keyword evidence="2" id="KW-0812">Transmembrane</keyword>
<feature type="region of interest" description="Disordered" evidence="1">
    <location>
        <begin position="1"/>
        <end position="20"/>
    </location>
</feature>
<keyword evidence="2" id="KW-0472">Membrane</keyword>
<dbReference type="Proteomes" id="UP000509222">
    <property type="component" value="Chromosome"/>
</dbReference>
<dbReference type="RefSeq" id="WP_176295011.1">
    <property type="nucleotide sequence ID" value="NZ_CP051177.1"/>
</dbReference>
<reference evidence="4" key="2">
    <citation type="submission" date="2020-06" db="EMBL/GenBank/DDBJ databases">
        <title>Isolation of Planomicrobium glaciei.</title>
        <authorList>
            <person name="Malisova L."/>
            <person name="Safrankova R."/>
            <person name="Jakubu V."/>
            <person name="Spanelova P."/>
        </authorList>
    </citation>
    <scope>NUCLEOTIDE SEQUENCE [LARGE SCALE GENOMIC DNA]</scope>
    <source>
        <strain evidence="4">NRL-ATB46093</strain>
    </source>
</reference>
<proteinExistence type="predicted"/>
<name>A0A7H8QFP6_9BACL</name>
<keyword evidence="2" id="KW-1133">Transmembrane helix</keyword>
<sequence>MVISESWLGEDLTDGQAGQEEKQQTEAIQYAVIETGDAGSKEPAEAIKEDTKSAALAKPELDAEVGKVNWVTVLAVCCVALLVYWINKKKKHKME</sequence>
<evidence type="ECO:0000313" key="3">
    <source>
        <dbReference type="EMBL" id="QKX52285.1"/>
    </source>
</evidence>
<accession>A0A7H8QFP6</accession>
<organism evidence="3 4">
    <name type="scientific">Planococcus glaciei</name>
    <dbReference type="NCBI Taxonomy" id="459472"/>
    <lineage>
        <taxon>Bacteria</taxon>
        <taxon>Bacillati</taxon>
        <taxon>Bacillota</taxon>
        <taxon>Bacilli</taxon>
        <taxon>Bacillales</taxon>
        <taxon>Caryophanaceae</taxon>
        <taxon>Planococcus</taxon>
    </lineage>
</organism>
<feature type="transmembrane region" description="Helical" evidence="2">
    <location>
        <begin position="68"/>
        <end position="86"/>
    </location>
</feature>